<evidence type="ECO:0000256" key="1">
    <source>
        <dbReference type="ARBA" id="ARBA00005519"/>
    </source>
</evidence>
<dbReference type="Gene3D" id="2.60.120.180">
    <property type="match status" value="1"/>
</dbReference>
<accession>A0A8J3QRY1</accession>
<evidence type="ECO:0000256" key="3">
    <source>
        <dbReference type="SAM" id="MobiDB-lite"/>
    </source>
</evidence>
<evidence type="ECO:0000256" key="4">
    <source>
        <dbReference type="SAM" id="SignalP"/>
    </source>
</evidence>
<dbReference type="GO" id="GO:0008810">
    <property type="term" value="F:cellulase activity"/>
    <property type="evidence" value="ECO:0007669"/>
    <property type="project" value="InterPro"/>
</dbReference>
<dbReference type="Pfam" id="PF01670">
    <property type="entry name" value="Glyco_hydro_12"/>
    <property type="match status" value="1"/>
</dbReference>
<comment type="caution">
    <text evidence="6">The sequence shown here is derived from an EMBL/GenBank/DDBJ whole genome shotgun (WGS) entry which is preliminary data.</text>
</comment>
<dbReference type="RefSeq" id="WP_203918233.1">
    <property type="nucleotide sequence ID" value="NZ_BONZ01000027.1"/>
</dbReference>
<dbReference type="InterPro" id="IPR013320">
    <property type="entry name" value="ConA-like_dom_sf"/>
</dbReference>
<dbReference type="AlphaFoldDB" id="A0A8J3QRY1"/>
<evidence type="ECO:0000313" key="6">
    <source>
        <dbReference type="EMBL" id="GIH14570.1"/>
    </source>
</evidence>
<keyword evidence="7" id="KW-1185">Reference proteome</keyword>
<dbReference type="EMBL" id="BONZ01000027">
    <property type="protein sequence ID" value="GIH14570.1"/>
    <property type="molecule type" value="Genomic_DNA"/>
</dbReference>
<keyword evidence="2" id="KW-0624">Polysaccharide degradation</keyword>
<evidence type="ECO:0000259" key="5">
    <source>
        <dbReference type="PROSITE" id="PS51173"/>
    </source>
</evidence>
<dbReference type="PANTHER" id="PTHR34002:SF9">
    <property type="entry name" value="XYLOGLUCAN-SPECIFIC ENDO-BETA-1,4-GLUCANASE A"/>
    <property type="match status" value="1"/>
</dbReference>
<protein>
    <submittedName>
        <fullName evidence="6">Glycosyl hydrolase family 5</fullName>
    </submittedName>
</protein>
<comment type="similarity">
    <text evidence="1 2">Belongs to the glycosyl hydrolase 12 (cellulase H) family.</text>
</comment>
<name>A0A8J3QRY1_9ACTN</name>
<dbReference type="GO" id="GO:0030247">
    <property type="term" value="F:polysaccharide binding"/>
    <property type="evidence" value="ECO:0007669"/>
    <property type="project" value="UniProtKB-UniRule"/>
</dbReference>
<keyword evidence="4" id="KW-0732">Signal</keyword>
<dbReference type="InterPro" id="IPR008965">
    <property type="entry name" value="CBM2/CBM3_carb-bd_dom_sf"/>
</dbReference>
<dbReference type="SUPFAM" id="SSF49899">
    <property type="entry name" value="Concanavalin A-like lectins/glucanases"/>
    <property type="match status" value="1"/>
</dbReference>
<gene>
    <name evidence="6" type="ORF">Raf01_27420</name>
</gene>
<dbReference type="InterPro" id="IPR001919">
    <property type="entry name" value="CBD2"/>
</dbReference>
<dbReference type="SMART" id="SM00637">
    <property type="entry name" value="CBD_II"/>
    <property type="match status" value="1"/>
</dbReference>
<dbReference type="Gene3D" id="2.60.40.290">
    <property type="match status" value="1"/>
</dbReference>
<dbReference type="Proteomes" id="UP000642748">
    <property type="component" value="Unassembled WGS sequence"/>
</dbReference>
<feature type="chain" id="PRO_5035278434" evidence="4">
    <location>
        <begin position="31"/>
        <end position="389"/>
    </location>
</feature>
<keyword evidence="2 6" id="KW-0378">Hydrolase</keyword>
<dbReference type="PROSITE" id="PS51173">
    <property type="entry name" value="CBM2"/>
    <property type="match status" value="1"/>
</dbReference>
<dbReference type="GO" id="GO:0000272">
    <property type="term" value="P:polysaccharide catabolic process"/>
    <property type="evidence" value="ECO:0007669"/>
    <property type="project" value="UniProtKB-KW"/>
</dbReference>
<keyword evidence="2" id="KW-0119">Carbohydrate metabolism</keyword>
<dbReference type="InterPro" id="IPR002594">
    <property type="entry name" value="GH12"/>
</dbReference>
<dbReference type="InterPro" id="IPR013319">
    <property type="entry name" value="GH11/12"/>
</dbReference>
<feature type="domain" description="CBM2" evidence="5">
    <location>
        <begin position="280"/>
        <end position="389"/>
    </location>
</feature>
<dbReference type="PANTHER" id="PTHR34002">
    <property type="entry name" value="BLR1656 PROTEIN"/>
    <property type="match status" value="1"/>
</dbReference>
<feature type="region of interest" description="Disordered" evidence="3">
    <location>
        <begin position="256"/>
        <end position="285"/>
    </location>
</feature>
<reference evidence="6" key="1">
    <citation type="submission" date="2021-01" db="EMBL/GenBank/DDBJ databases">
        <title>Whole genome shotgun sequence of Rugosimonospora africana NBRC 104875.</title>
        <authorList>
            <person name="Komaki H."/>
            <person name="Tamura T."/>
        </authorList>
    </citation>
    <scope>NUCLEOTIDE SEQUENCE</scope>
    <source>
        <strain evidence="6">NBRC 104875</strain>
    </source>
</reference>
<dbReference type="SUPFAM" id="SSF49384">
    <property type="entry name" value="Carbohydrate-binding domain"/>
    <property type="match status" value="1"/>
</dbReference>
<keyword evidence="2" id="KW-0326">Glycosidase</keyword>
<dbReference type="Pfam" id="PF00553">
    <property type="entry name" value="CBM_2"/>
    <property type="match status" value="1"/>
</dbReference>
<dbReference type="InterPro" id="IPR012291">
    <property type="entry name" value="CBM2_carb-bd_dom_sf"/>
</dbReference>
<sequence>MARLRAILVAAAVGAGAALVAVSAATVAHADTQICTQYGSTTIQGGKYVVQNNNWGDTTTQCINVTGTGFSVASASHNKAQNGAPGAYPSVYAGCHYANCSTGSGLPMAVSNSQFNSIATSVSMTYPNNGSVYDASYDIWFDPTARTDGQNTGAELMVWLNHTGSVQPVGSRVATVSLAGGTWDVWYGNSGWNVISYVRQSATNSISFNVSSFWNDIVNRGYGQRSWYMTSVQAGFEPWVNGTGLAVDNFTYSVGGGGGNPTPSPTPTRTASPTPTPTSGGGGGSACRVSYAVQQWQGGFTANVTVANTGSAAVNGWRLGFTFPGDQRITNGWNATVSQSGAAVTATNLAYNAAIPPGGSTSFGMQGTWTGSDASPTSFTLNGSACATG</sequence>
<feature type="signal peptide" evidence="4">
    <location>
        <begin position="1"/>
        <end position="30"/>
    </location>
</feature>
<evidence type="ECO:0000256" key="2">
    <source>
        <dbReference type="RuleBase" id="RU361163"/>
    </source>
</evidence>
<proteinExistence type="inferred from homology"/>
<evidence type="ECO:0000313" key="7">
    <source>
        <dbReference type="Proteomes" id="UP000642748"/>
    </source>
</evidence>
<organism evidence="6 7">
    <name type="scientific">Rugosimonospora africana</name>
    <dbReference type="NCBI Taxonomy" id="556532"/>
    <lineage>
        <taxon>Bacteria</taxon>
        <taxon>Bacillati</taxon>
        <taxon>Actinomycetota</taxon>
        <taxon>Actinomycetes</taxon>
        <taxon>Micromonosporales</taxon>
        <taxon>Micromonosporaceae</taxon>
        <taxon>Rugosimonospora</taxon>
    </lineage>
</organism>